<comment type="subcellular location">
    <subcellularLocation>
        <location evidence="1">Mitochondrion</location>
    </subcellularLocation>
</comment>
<keyword evidence="6" id="KW-0862">Zinc</keyword>
<feature type="binding site" evidence="6">
    <location>
        <position position="166"/>
    </location>
    <ligand>
        <name>Zn(2+)</name>
        <dbReference type="ChEBI" id="CHEBI:29105"/>
    </ligand>
</feature>
<evidence type="ECO:0000313" key="8">
    <source>
        <dbReference type="EMBL" id="PCH37412.1"/>
    </source>
</evidence>
<dbReference type="PANTHER" id="PTHR11085:SF10">
    <property type="entry name" value="NAD-DEPENDENT PROTEIN DEACYLASE SIRTUIN-5, MITOCHONDRIAL-RELATED"/>
    <property type="match status" value="1"/>
</dbReference>
<dbReference type="Pfam" id="PF02146">
    <property type="entry name" value="SIR2"/>
    <property type="match status" value="1"/>
</dbReference>
<dbReference type="PANTHER" id="PTHR11085">
    <property type="entry name" value="NAD-DEPENDENT PROTEIN DEACYLASE SIRTUIN-5, MITOCHONDRIAL-RELATED"/>
    <property type="match status" value="1"/>
</dbReference>
<reference evidence="8 9" key="1">
    <citation type="journal article" date="2012" name="Science">
        <title>The Paleozoic origin of enzymatic lignin decomposition reconstructed from 31 fungal genomes.</title>
        <authorList>
            <person name="Floudas D."/>
            <person name="Binder M."/>
            <person name="Riley R."/>
            <person name="Barry K."/>
            <person name="Blanchette R.A."/>
            <person name="Henrissat B."/>
            <person name="Martinez A.T."/>
            <person name="Otillar R."/>
            <person name="Spatafora J.W."/>
            <person name="Yadav J.S."/>
            <person name="Aerts A."/>
            <person name="Benoit I."/>
            <person name="Boyd A."/>
            <person name="Carlson A."/>
            <person name="Copeland A."/>
            <person name="Coutinho P.M."/>
            <person name="de Vries R.P."/>
            <person name="Ferreira P."/>
            <person name="Findley K."/>
            <person name="Foster B."/>
            <person name="Gaskell J."/>
            <person name="Glotzer D."/>
            <person name="Gorecki P."/>
            <person name="Heitman J."/>
            <person name="Hesse C."/>
            <person name="Hori C."/>
            <person name="Igarashi K."/>
            <person name="Jurgens J.A."/>
            <person name="Kallen N."/>
            <person name="Kersten P."/>
            <person name="Kohler A."/>
            <person name="Kuees U."/>
            <person name="Kumar T.K.A."/>
            <person name="Kuo A."/>
            <person name="LaButti K."/>
            <person name="Larrondo L.F."/>
            <person name="Lindquist E."/>
            <person name="Ling A."/>
            <person name="Lombard V."/>
            <person name="Lucas S."/>
            <person name="Lundell T."/>
            <person name="Martin R."/>
            <person name="McLaughlin D.J."/>
            <person name="Morgenstern I."/>
            <person name="Morin E."/>
            <person name="Murat C."/>
            <person name="Nagy L.G."/>
            <person name="Nolan M."/>
            <person name="Ohm R.A."/>
            <person name="Patyshakuliyeva A."/>
            <person name="Rokas A."/>
            <person name="Ruiz-Duenas F.J."/>
            <person name="Sabat G."/>
            <person name="Salamov A."/>
            <person name="Samejima M."/>
            <person name="Schmutz J."/>
            <person name="Slot J.C."/>
            <person name="St John F."/>
            <person name="Stenlid J."/>
            <person name="Sun H."/>
            <person name="Sun S."/>
            <person name="Syed K."/>
            <person name="Tsang A."/>
            <person name="Wiebenga A."/>
            <person name="Young D."/>
            <person name="Pisabarro A."/>
            <person name="Eastwood D.C."/>
            <person name="Martin F."/>
            <person name="Cullen D."/>
            <person name="Grigoriev I.V."/>
            <person name="Hibbett D.S."/>
        </authorList>
    </citation>
    <scope>NUCLEOTIDE SEQUENCE [LARGE SCALE GENOMIC DNA]</scope>
    <source>
        <strain evidence="8 9">MD-104</strain>
    </source>
</reference>
<dbReference type="Gene3D" id="3.30.1600.10">
    <property type="entry name" value="SIR2/SIRT2 'Small Domain"/>
    <property type="match status" value="1"/>
</dbReference>
<protein>
    <submittedName>
        <fullName evidence="8">DHS-like NAD/FAD-binding domain-containing protein</fullName>
    </submittedName>
</protein>
<feature type="active site" description="Proton acceptor" evidence="6">
    <location>
        <position position="111"/>
    </location>
</feature>
<sequence>MSAFRDVLSRSKRIIAVAGAGLSAASGIPTFRGARGMWRKYDAISLATPAAFKENPSRVWQFYHYRRTEALQAQPNAAHHALAMRALDAAAHNLGSTAPTDGPGSVLLEMHGRLFDVVCTAYNCRHRELNFSNPICPALAGTEDLMEAGVVEPDVPLSDPPMCSKCGALAQPGVVWFTEVPHYMDQIYLDKIEELVDAADLCIVVGTSYTVHPAASFASMVQVGGGKVAVFNIDHSDGDDRADFLLLSPCEETLPKALGITMS</sequence>
<keyword evidence="3" id="KW-0808">Transferase</keyword>
<dbReference type="GO" id="GO:0046872">
    <property type="term" value="F:metal ion binding"/>
    <property type="evidence" value="ECO:0007669"/>
    <property type="project" value="UniProtKB-KW"/>
</dbReference>
<evidence type="ECO:0000256" key="2">
    <source>
        <dbReference type="ARBA" id="ARBA00006924"/>
    </source>
</evidence>
<dbReference type="STRING" id="742152.A0A2H3J591"/>
<dbReference type="GO" id="GO:0005739">
    <property type="term" value="C:mitochondrion"/>
    <property type="evidence" value="ECO:0007669"/>
    <property type="project" value="UniProtKB-SubCell"/>
</dbReference>
<accession>A0A2H3J591</accession>
<dbReference type="InterPro" id="IPR050134">
    <property type="entry name" value="NAD-dep_sirtuin_deacylases"/>
</dbReference>
<keyword evidence="9" id="KW-1185">Reference proteome</keyword>
<dbReference type="InterPro" id="IPR029035">
    <property type="entry name" value="DHS-like_NAD/FAD-binding_dom"/>
</dbReference>
<dbReference type="InterPro" id="IPR003000">
    <property type="entry name" value="Sirtuin"/>
</dbReference>
<dbReference type="OMA" id="KWIAAGP"/>
<keyword evidence="4" id="KW-0520">NAD</keyword>
<feature type="binding site" evidence="6">
    <location>
        <position position="124"/>
    </location>
    <ligand>
        <name>Zn(2+)</name>
        <dbReference type="ChEBI" id="CHEBI:29105"/>
    </ligand>
</feature>
<evidence type="ECO:0000256" key="3">
    <source>
        <dbReference type="ARBA" id="ARBA00022679"/>
    </source>
</evidence>
<evidence type="ECO:0000256" key="4">
    <source>
        <dbReference type="ARBA" id="ARBA00023027"/>
    </source>
</evidence>
<feature type="binding site" evidence="6">
    <location>
        <position position="119"/>
    </location>
    <ligand>
        <name>Zn(2+)</name>
        <dbReference type="ChEBI" id="CHEBI:29105"/>
    </ligand>
</feature>
<feature type="binding site" evidence="6">
    <location>
        <position position="163"/>
    </location>
    <ligand>
        <name>Zn(2+)</name>
        <dbReference type="ChEBI" id="CHEBI:29105"/>
    </ligand>
</feature>
<feature type="domain" description="Deacetylase sirtuin-type" evidence="7">
    <location>
        <begin position="1"/>
        <end position="263"/>
    </location>
</feature>
<dbReference type="InterPro" id="IPR026590">
    <property type="entry name" value="Ssirtuin_cat_dom"/>
</dbReference>
<dbReference type="Gene3D" id="3.40.50.1220">
    <property type="entry name" value="TPP-binding domain"/>
    <property type="match status" value="1"/>
</dbReference>
<gene>
    <name evidence="8" type="ORF">WOLCODRAFT_92340</name>
</gene>
<dbReference type="AlphaFoldDB" id="A0A2H3J591"/>
<dbReference type="EMBL" id="KB467931">
    <property type="protein sequence ID" value="PCH37412.1"/>
    <property type="molecule type" value="Genomic_DNA"/>
</dbReference>
<dbReference type="GO" id="GO:0005634">
    <property type="term" value="C:nucleus"/>
    <property type="evidence" value="ECO:0007669"/>
    <property type="project" value="TreeGrafter"/>
</dbReference>
<comment type="similarity">
    <text evidence="2">Belongs to the sirtuin family. Class I subfamily.</text>
</comment>
<dbReference type="OrthoDB" id="424302at2759"/>
<organism evidence="8 9">
    <name type="scientific">Wolfiporia cocos (strain MD-104)</name>
    <name type="common">Brown rot fungus</name>
    <dbReference type="NCBI Taxonomy" id="742152"/>
    <lineage>
        <taxon>Eukaryota</taxon>
        <taxon>Fungi</taxon>
        <taxon>Dikarya</taxon>
        <taxon>Basidiomycota</taxon>
        <taxon>Agaricomycotina</taxon>
        <taxon>Agaricomycetes</taxon>
        <taxon>Polyporales</taxon>
        <taxon>Phaeolaceae</taxon>
        <taxon>Wolfiporia</taxon>
    </lineage>
</organism>
<dbReference type="Proteomes" id="UP000218811">
    <property type="component" value="Unassembled WGS sequence"/>
</dbReference>
<proteinExistence type="inferred from homology"/>
<evidence type="ECO:0000313" key="9">
    <source>
        <dbReference type="Proteomes" id="UP000218811"/>
    </source>
</evidence>
<keyword evidence="5" id="KW-0496">Mitochondrion</keyword>
<dbReference type="PROSITE" id="PS50305">
    <property type="entry name" value="SIRTUIN"/>
    <property type="match status" value="1"/>
</dbReference>
<evidence type="ECO:0000256" key="6">
    <source>
        <dbReference type="PROSITE-ProRule" id="PRU00236"/>
    </source>
</evidence>
<dbReference type="InterPro" id="IPR026591">
    <property type="entry name" value="Sirtuin_cat_small_dom_sf"/>
</dbReference>
<dbReference type="GO" id="GO:0017136">
    <property type="term" value="F:histone deacetylase activity, NAD-dependent"/>
    <property type="evidence" value="ECO:0007669"/>
    <property type="project" value="TreeGrafter"/>
</dbReference>
<evidence type="ECO:0000256" key="5">
    <source>
        <dbReference type="ARBA" id="ARBA00023128"/>
    </source>
</evidence>
<dbReference type="SUPFAM" id="SSF52467">
    <property type="entry name" value="DHS-like NAD/FAD-binding domain"/>
    <property type="match status" value="1"/>
</dbReference>
<name>A0A2H3J591_WOLCO</name>
<keyword evidence="6" id="KW-0479">Metal-binding</keyword>
<dbReference type="GO" id="GO:0070403">
    <property type="term" value="F:NAD+ binding"/>
    <property type="evidence" value="ECO:0007669"/>
    <property type="project" value="InterPro"/>
</dbReference>
<evidence type="ECO:0000259" key="7">
    <source>
        <dbReference type="PROSITE" id="PS50305"/>
    </source>
</evidence>
<evidence type="ECO:0000256" key="1">
    <source>
        <dbReference type="ARBA" id="ARBA00004173"/>
    </source>
</evidence>